<evidence type="ECO:0000313" key="3">
    <source>
        <dbReference type="Proteomes" id="UP000176192"/>
    </source>
</evidence>
<dbReference type="PANTHER" id="PTHR34322:SF2">
    <property type="entry name" value="TRANSPOSASE IS200-LIKE DOMAIN-CONTAINING PROTEIN"/>
    <property type="match status" value="1"/>
</dbReference>
<reference evidence="2 3" key="1">
    <citation type="journal article" date="2016" name="Nat. Commun.">
        <title>Thousands of microbial genomes shed light on interconnected biogeochemical processes in an aquifer system.</title>
        <authorList>
            <person name="Anantharaman K."/>
            <person name="Brown C.T."/>
            <person name="Hug L.A."/>
            <person name="Sharon I."/>
            <person name="Castelle C.J."/>
            <person name="Probst A.J."/>
            <person name="Thomas B.C."/>
            <person name="Singh A."/>
            <person name="Wilkins M.J."/>
            <person name="Karaoz U."/>
            <person name="Brodie E.L."/>
            <person name="Williams K.H."/>
            <person name="Hubbard S.S."/>
            <person name="Banfield J.F."/>
        </authorList>
    </citation>
    <scope>NUCLEOTIDE SEQUENCE [LARGE SCALE GENOMIC DNA]</scope>
</reference>
<evidence type="ECO:0000313" key="2">
    <source>
        <dbReference type="EMBL" id="OGJ02765.1"/>
    </source>
</evidence>
<dbReference type="GO" id="GO:0003677">
    <property type="term" value="F:DNA binding"/>
    <property type="evidence" value="ECO:0007669"/>
    <property type="project" value="InterPro"/>
</dbReference>
<dbReference type="Gene3D" id="3.30.70.1290">
    <property type="entry name" value="Transposase IS200-like"/>
    <property type="match status" value="1"/>
</dbReference>
<accession>A0A1F6Y8T8</accession>
<dbReference type="SUPFAM" id="SSF143422">
    <property type="entry name" value="Transposase IS200-like"/>
    <property type="match status" value="1"/>
</dbReference>
<dbReference type="PANTHER" id="PTHR34322">
    <property type="entry name" value="TRANSPOSASE, Y1_TNP DOMAIN-CONTAINING"/>
    <property type="match status" value="1"/>
</dbReference>
<protein>
    <recommendedName>
        <fullName evidence="1">Transposase IS200-like domain-containing protein</fullName>
    </recommendedName>
</protein>
<dbReference type="InterPro" id="IPR036515">
    <property type="entry name" value="Transposase_17_sf"/>
</dbReference>
<gene>
    <name evidence="2" type="ORF">A3G06_00775</name>
</gene>
<proteinExistence type="predicted"/>
<dbReference type="AlphaFoldDB" id="A0A1F6Y8T8"/>
<feature type="domain" description="Transposase IS200-like" evidence="1">
    <location>
        <begin position="9"/>
        <end position="140"/>
    </location>
</feature>
<dbReference type="GO" id="GO:0006313">
    <property type="term" value="P:DNA transposition"/>
    <property type="evidence" value="ECO:0007669"/>
    <property type="project" value="InterPro"/>
</dbReference>
<name>A0A1F6Y8T8_9BACT</name>
<dbReference type="Pfam" id="PF01797">
    <property type="entry name" value="Y1_Tnp"/>
    <property type="match status" value="1"/>
</dbReference>
<dbReference type="SMART" id="SM01321">
    <property type="entry name" value="Y1_Tnp"/>
    <property type="match status" value="1"/>
</dbReference>
<evidence type="ECO:0000259" key="1">
    <source>
        <dbReference type="SMART" id="SM01321"/>
    </source>
</evidence>
<dbReference type="InterPro" id="IPR002686">
    <property type="entry name" value="Transposase_17"/>
</dbReference>
<comment type="caution">
    <text evidence="2">The sequence shown here is derived from an EMBL/GenBank/DDBJ whole genome shotgun (WGS) entry which is preliminary data.</text>
</comment>
<sequence>MGLRKQPFVVGEYYHLYNRGVEKRKIFLDKQDYLHFLYLMYVGNTEKNIKTRDLNEHFDREETVVDIGAYCLMPNHFHILVKEKVDNGISLFMRKILTAYSMYFNLKYKRTGRLYENTFKSSHIGNDRYLKYIFAYIHLNPAKLIEKNWKEKPSKKIQDIIKFIETYEYSSFYEYTSSLSAKKARNILNADVFPRYFNTIDDYKDELFDWLTYYTG</sequence>
<organism evidence="2 3">
    <name type="scientific">Candidatus Nomurabacteria bacterium RIFCSPLOWO2_12_FULL_46_14</name>
    <dbReference type="NCBI Taxonomy" id="1801797"/>
    <lineage>
        <taxon>Bacteria</taxon>
        <taxon>Candidatus Nomuraibacteriota</taxon>
    </lineage>
</organism>
<dbReference type="GO" id="GO:0004803">
    <property type="term" value="F:transposase activity"/>
    <property type="evidence" value="ECO:0007669"/>
    <property type="project" value="InterPro"/>
</dbReference>
<dbReference type="Proteomes" id="UP000176192">
    <property type="component" value="Unassembled WGS sequence"/>
</dbReference>
<dbReference type="STRING" id="1801797.A3G06_00775"/>
<dbReference type="EMBL" id="MFVV01000035">
    <property type="protein sequence ID" value="OGJ02765.1"/>
    <property type="molecule type" value="Genomic_DNA"/>
</dbReference>